<dbReference type="EMBL" id="CP133568">
    <property type="protein sequence ID" value="WMT02170.1"/>
    <property type="molecule type" value="Genomic_DNA"/>
</dbReference>
<evidence type="ECO:0000313" key="16">
    <source>
        <dbReference type="Proteomes" id="UP001229313"/>
    </source>
</evidence>
<feature type="chain" id="PRO_5046605712" evidence="12">
    <location>
        <begin position="32"/>
        <end position="900"/>
    </location>
</feature>
<evidence type="ECO:0000256" key="4">
    <source>
        <dbReference type="ARBA" id="ARBA00022496"/>
    </source>
</evidence>
<evidence type="ECO:0000259" key="13">
    <source>
        <dbReference type="Pfam" id="PF00593"/>
    </source>
</evidence>
<evidence type="ECO:0000256" key="10">
    <source>
        <dbReference type="ARBA" id="ARBA00023237"/>
    </source>
</evidence>
<evidence type="ECO:0000256" key="9">
    <source>
        <dbReference type="ARBA" id="ARBA00023136"/>
    </source>
</evidence>
<organism evidence="15 16">
    <name type="scientific">Lysobacter yananisis</name>
    <dbReference type="NCBI Taxonomy" id="1003114"/>
    <lineage>
        <taxon>Bacteria</taxon>
        <taxon>Pseudomonadati</taxon>
        <taxon>Pseudomonadota</taxon>
        <taxon>Gammaproteobacteria</taxon>
        <taxon>Lysobacterales</taxon>
        <taxon>Lysobacteraceae</taxon>
        <taxon>Lysobacter</taxon>
    </lineage>
</organism>
<dbReference type="RefSeq" id="WP_309151321.1">
    <property type="nucleotide sequence ID" value="NZ_CP133568.1"/>
</dbReference>
<feature type="domain" description="TonB-dependent receptor plug" evidence="14">
    <location>
        <begin position="77"/>
        <end position="182"/>
    </location>
</feature>
<keyword evidence="10" id="KW-0998">Cell outer membrane</keyword>
<evidence type="ECO:0000256" key="2">
    <source>
        <dbReference type="ARBA" id="ARBA00022448"/>
    </source>
</evidence>
<keyword evidence="5" id="KW-0812">Transmembrane</keyword>
<evidence type="ECO:0000256" key="1">
    <source>
        <dbReference type="ARBA" id="ARBA00004571"/>
    </source>
</evidence>
<dbReference type="InterPro" id="IPR012910">
    <property type="entry name" value="Plug_dom"/>
</dbReference>
<evidence type="ECO:0000256" key="7">
    <source>
        <dbReference type="ARBA" id="ARBA00023065"/>
    </source>
</evidence>
<dbReference type="Proteomes" id="UP001229313">
    <property type="component" value="Chromosome"/>
</dbReference>
<feature type="domain" description="TonB-dependent receptor-like beta-barrel" evidence="13">
    <location>
        <begin position="267"/>
        <end position="865"/>
    </location>
</feature>
<evidence type="ECO:0000256" key="5">
    <source>
        <dbReference type="ARBA" id="ARBA00022692"/>
    </source>
</evidence>
<keyword evidence="15" id="KW-0675">Receptor</keyword>
<dbReference type="Gene3D" id="2.40.170.20">
    <property type="entry name" value="TonB-dependent receptor, beta-barrel domain"/>
    <property type="match status" value="1"/>
</dbReference>
<comment type="similarity">
    <text evidence="11">Belongs to the TonB-dependent receptor family.</text>
</comment>
<dbReference type="PANTHER" id="PTHR32552">
    <property type="entry name" value="FERRICHROME IRON RECEPTOR-RELATED"/>
    <property type="match status" value="1"/>
</dbReference>
<evidence type="ECO:0000256" key="8">
    <source>
        <dbReference type="ARBA" id="ARBA00023077"/>
    </source>
</evidence>
<proteinExistence type="inferred from homology"/>
<feature type="signal peptide" evidence="12">
    <location>
        <begin position="1"/>
        <end position="31"/>
    </location>
</feature>
<name>A0ABY9P814_9GAMM</name>
<keyword evidence="12" id="KW-0732">Signal</keyword>
<dbReference type="Pfam" id="PF07715">
    <property type="entry name" value="Plug"/>
    <property type="match status" value="1"/>
</dbReference>
<dbReference type="PROSITE" id="PS51257">
    <property type="entry name" value="PROKAR_LIPOPROTEIN"/>
    <property type="match status" value="1"/>
</dbReference>
<keyword evidence="2" id="KW-0813">Transport</keyword>
<dbReference type="PANTHER" id="PTHR32552:SF81">
    <property type="entry name" value="TONB-DEPENDENT OUTER MEMBRANE RECEPTOR"/>
    <property type="match status" value="1"/>
</dbReference>
<evidence type="ECO:0000259" key="14">
    <source>
        <dbReference type="Pfam" id="PF07715"/>
    </source>
</evidence>
<evidence type="ECO:0000313" key="15">
    <source>
        <dbReference type="EMBL" id="WMT02170.1"/>
    </source>
</evidence>
<keyword evidence="9 11" id="KW-0472">Membrane</keyword>
<evidence type="ECO:0000256" key="12">
    <source>
        <dbReference type="SAM" id="SignalP"/>
    </source>
</evidence>
<keyword evidence="7" id="KW-0406">Ion transport</keyword>
<keyword evidence="8 11" id="KW-0798">TonB box</keyword>
<evidence type="ECO:0000256" key="3">
    <source>
        <dbReference type="ARBA" id="ARBA00022452"/>
    </source>
</evidence>
<comment type="subcellular location">
    <subcellularLocation>
        <location evidence="1">Cell outer membrane</location>
        <topology evidence="1">Multi-pass membrane protein</topology>
    </subcellularLocation>
</comment>
<dbReference type="InterPro" id="IPR039426">
    <property type="entry name" value="TonB-dep_rcpt-like"/>
</dbReference>
<keyword evidence="4" id="KW-0410">Iron transport</keyword>
<dbReference type="InterPro" id="IPR000531">
    <property type="entry name" value="Beta-barrel_TonB"/>
</dbReference>
<protein>
    <submittedName>
        <fullName evidence="15">TonB-dependent receptor</fullName>
    </submittedName>
</protein>
<sequence length="900" mass="99229">MKKHPSGVRPSGLAAAVAAVLIGCAAAPAVAQSAAAQPAAAADADAPAATAQAGAGEARATLETVRVSATRLESELLKTPVTVTAVTQEALTREGVRDVRGLSGSMPNLQIASGPDSGVQVSIRGIGANNFTEIGDPAVGLHVAGLYSPRPQGALALMFDVDQVEVLRGPQGTLFGRNSTGGSINIIPAKPRFDSSFGSAELDVGSYNLRQLNLIQNIAVNDRFALRFSATKVERDGWIDQKQDFTDVNIPERGFVADGIPDVDQRRNVKVGRDKYYYNRDEWALRLAARFAFSDDVEWLLAYEKFQNDGAGQVAMKDCGQAAGTRFACTGGKWDVNINVPGKTDMSIDTVRSNLIWLIGDSNSLEYNVAFATQKRSQISDDDGGYHEIPSQVTATFPVPPEGDWGVWPVRDNTSITLDSKYRSVVHELQFKHQGERLSLVSGLFWMHEKNQIDYAQELLVNAPFGYPISQLYHQPDRQVDAKAIFTQADWRFAPTWTATFGARYSRDEKTDRGGQVYGGWDTESTAYYNGLYNPGTPGQPGFRPHNGRDLTERMGPFGGIDAYKLWGPPAENEHSESWRKTTWRLGLTKALSDDEILFTSLSTGYKAGGFGDKDDKCGGKVCIDGPAGPQYTFFPYKPETVANFEIGYKGLLLDKRLSLSVTAFYSRYKDMQVTGDFYAAKVHVEQPCPDFDPTCDVIKKWQTVNVGTVNIPGVEVEFDYLPTPNTRIGGFFSYIDSKIKDYPTFSDEWNCGVREEFGAPPCPPPYSGSDPRLAGRQIYDITGHHLPMTPKFTAGVNVSHTFKFGNGYELVPWVNVKWQDKMYFTLRNLDNPHVSDAQEAYTTVDASLSLQSPSFWRAELYVLNATDKMSKNWADDAGGFIRAYWNDPRTVGLRVRFEY</sequence>
<dbReference type="InterPro" id="IPR036942">
    <property type="entry name" value="Beta-barrel_TonB_sf"/>
</dbReference>
<keyword evidence="3" id="KW-1134">Transmembrane beta strand</keyword>
<dbReference type="Pfam" id="PF00593">
    <property type="entry name" value="TonB_dep_Rec_b-barrel"/>
    <property type="match status" value="1"/>
</dbReference>
<evidence type="ECO:0000256" key="11">
    <source>
        <dbReference type="RuleBase" id="RU003357"/>
    </source>
</evidence>
<keyword evidence="16" id="KW-1185">Reference proteome</keyword>
<evidence type="ECO:0000256" key="6">
    <source>
        <dbReference type="ARBA" id="ARBA00023004"/>
    </source>
</evidence>
<gene>
    <name evidence="15" type="ORF">RDV84_19705</name>
</gene>
<keyword evidence="6" id="KW-0408">Iron</keyword>
<reference evidence="15 16" key="1">
    <citation type="submission" date="2023-08" db="EMBL/GenBank/DDBJ databases">
        <title>The whole genome sequence of Lysobacter yananisis.</title>
        <authorList>
            <person name="Sun H."/>
        </authorList>
    </citation>
    <scope>NUCLEOTIDE SEQUENCE [LARGE SCALE GENOMIC DNA]</scope>
    <source>
        <strain evidence="15 16">SNNU513</strain>
    </source>
</reference>
<dbReference type="SUPFAM" id="SSF56935">
    <property type="entry name" value="Porins"/>
    <property type="match status" value="1"/>
</dbReference>
<accession>A0ABY9P814</accession>